<organism evidence="12 13">
    <name type="scientific">Ranatra chinensis</name>
    <dbReference type="NCBI Taxonomy" id="642074"/>
    <lineage>
        <taxon>Eukaryota</taxon>
        <taxon>Metazoa</taxon>
        <taxon>Ecdysozoa</taxon>
        <taxon>Arthropoda</taxon>
        <taxon>Hexapoda</taxon>
        <taxon>Insecta</taxon>
        <taxon>Pterygota</taxon>
        <taxon>Neoptera</taxon>
        <taxon>Paraneoptera</taxon>
        <taxon>Hemiptera</taxon>
        <taxon>Heteroptera</taxon>
        <taxon>Panheteroptera</taxon>
        <taxon>Nepomorpha</taxon>
        <taxon>Nepidae</taxon>
        <taxon>Ranatrinae</taxon>
        <taxon>Ranatra</taxon>
    </lineage>
</organism>
<dbReference type="CDD" id="cd16574">
    <property type="entry name" value="RING-HC_Topors"/>
    <property type="match status" value="1"/>
</dbReference>
<evidence type="ECO:0000256" key="1">
    <source>
        <dbReference type="ARBA" id="ARBA00000900"/>
    </source>
</evidence>
<keyword evidence="7" id="KW-0805">Transcription regulation</keyword>
<evidence type="ECO:0000256" key="3">
    <source>
        <dbReference type="ARBA" id="ARBA00022679"/>
    </source>
</evidence>
<dbReference type="InterPro" id="IPR013083">
    <property type="entry name" value="Znf_RING/FYVE/PHD"/>
</dbReference>
<dbReference type="Pfam" id="PF00097">
    <property type="entry name" value="zf-C3HC4"/>
    <property type="match status" value="1"/>
</dbReference>
<evidence type="ECO:0000259" key="11">
    <source>
        <dbReference type="PROSITE" id="PS50089"/>
    </source>
</evidence>
<sequence length="566" mass="63728">MAEASNDETKGAVESLSSGTLTLKQEKLERPDSPDISCSICLEELRNKSFTDTCIHQFCFSCLLQWSKIKAECPLCKQKFQNIYYNIKPSGLCDVMEINASPVMAPVPDVEPTVLINLAFDRPRFRYRSTLSRAMLYIGNVLGSYRPSSARVMTSDYRRRRQLGTSEFRRNIYRQGLWFSRSLRRYLGVRTPHFIHEFYSYATSPYDMRAYDVHAEYSSVDNIDDSNHFDANRQGTTDDGDDSDIEVVLESPPAPVPSSLIDVPVDLSVVAGPSYHNGNGNRMLGTEDAPIVISDQSDDNSTLSSITLPRLENDNNGHISDSSVEFLTAIPPPHLRTPETITLCSGDSADESSRNAGNRAQPHVNIAPSPSFSASNRDVVENEGRTHNTRKKMRKSGRASLVRYSYSSSEESDRKPKRRKSTRTKNKSSKNLKKRRDDTSSSSSQRAKGSRKQKSKPEYDTSDSDYEPTPAAKRYRPYSKRAQLELAKLPPRLRLKSVVKVVNSDSSEIPPMESSHSGSSRRKNAKKYYSSSTSDRDYNPCGSRRVEPAVRYYESSTVSNSEDDYY</sequence>
<dbReference type="PANTHER" id="PTHR46077:SF1">
    <property type="entry name" value="TOP1 BINDING ARGININE_SERINE RICH PROTEIN, E3 UBIQUITIN LIGASE"/>
    <property type="match status" value="1"/>
</dbReference>
<feature type="compositionally biased region" description="Basic residues" evidence="10">
    <location>
        <begin position="387"/>
        <end position="397"/>
    </location>
</feature>
<dbReference type="Gene3D" id="3.30.40.10">
    <property type="entry name" value="Zinc/RING finger domain, C3HC4 (zinc finger)"/>
    <property type="match status" value="1"/>
</dbReference>
<feature type="region of interest" description="Disordered" evidence="10">
    <location>
        <begin position="337"/>
        <end position="566"/>
    </location>
</feature>
<dbReference type="GO" id="GO:0008270">
    <property type="term" value="F:zinc ion binding"/>
    <property type="evidence" value="ECO:0007669"/>
    <property type="project" value="UniProtKB-KW"/>
</dbReference>
<keyword evidence="6" id="KW-0862">Zinc</keyword>
<proteinExistence type="predicted"/>
<evidence type="ECO:0000256" key="7">
    <source>
        <dbReference type="ARBA" id="ARBA00023015"/>
    </source>
</evidence>
<evidence type="ECO:0000313" key="13">
    <source>
        <dbReference type="Proteomes" id="UP001558652"/>
    </source>
</evidence>
<dbReference type="SMART" id="SM00184">
    <property type="entry name" value="RING"/>
    <property type="match status" value="1"/>
</dbReference>
<keyword evidence="5 9" id="KW-0863">Zinc-finger</keyword>
<comment type="caution">
    <text evidence="12">The sequence shown here is derived from an EMBL/GenBank/DDBJ whole genome shotgun (WGS) entry which is preliminary data.</text>
</comment>
<feature type="compositionally biased region" description="Basic residues" evidence="10">
    <location>
        <begin position="415"/>
        <end position="434"/>
    </location>
</feature>
<feature type="compositionally biased region" description="Basic and acidic residues" evidence="10">
    <location>
        <begin position="534"/>
        <end position="548"/>
    </location>
</feature>
<name>A0ABD0YP87_9HEMI</name>
<dbReference type="InterPro" id="IPR058746">
    <property type="entry name" value="Znf_RING-type_Topors"/>
</dbReference>
<keyword evidence="13" id="KW-1185">Reference proteome</keyword>
<reference evidence="12 13" key="1">
    <citation type="submission" date="2024-07" db="EMBL/GenBank/DDBJ databases">
        <title>Chromosome-level genome assembly of the water stick insect Ranatra chinensis (Heteroptera: Nepidae).</title>
        <authorList>
            <person name="Liu X."/>
        </authorList>
    </citation>
    <scope>NUCLEOTIDE SEQUENCE [LARGE SCALE GENOMIC DNA]</scope>
    <source>
        <strain evidence="12">Cailab_2021Rc</strain>
        <tissue evidence="12">Muscle</tissue>
    </source>
</reference>
<evidence type="ECO:0000256" key="6">
    <source>
        <dbReference type="ARBA" id="ARBA00022833"/>
    </source>
</evidence>
<dbReference type="AlphaFoldDB" id="A0ABD0YP87"/>
<evidence type="ECO:0000256" key="10">
    <source>
        <dbReference type="SAM" id="MobiDB-lite"/>
    </source>
</evidence>
<keyword evidence="3" id="KW-0808">Transferase</keyword>
<keyword evidence="4" id="KW-0479">Metal-binding</keyword>
<evidence type="ECO:0000313" key="12">
    <source>
        <dbReference type="EMBL" id="KAL1137710.1"/>
    </source>
</evidence>
<dbReference type="PANTHER" id="PTHR46077">
    <property type="entry name" value="E3 UBIQUITIN-PROTEIN LIGASE TOPORS"/>
    <property type="match status" value="1"/>
</dbReference>
<dbReference type="EMBL" id="JBFDAA010000004">
    <property type="protein sequence ID" value="KAL1137710.1"/>
    <property type="molecule type" value="Genomic_DNA"/>
</dbReference>
<dbReference type="InterPro" id="IPR017907">
    <property type="entry name" value="Znf_RING_CS"/>
</dbReference>
<gene>
    <name evidence="12" type="ORF">AAG570_009406</name>
</gene>
<dbReference type="GO" id="GO:0061630">
    <property type="term" value="F:ubiquitin protein ligase activity"/>
    <property type="evidence" value="ECO:0007669"/>
    <property type="project" value="UniProtKB-EC"/>
</dbReference>
<evidence type="ECO:0000256" key="8">
    <source>
        <dbReference type="ARBA" id="ARBA00023163"/>
    </source>
</evidence>
<feature type="domain" description="RING-type" evidence="11">
    <location>
        <begin position="38"/>
        <end position="77"/>
    </location>
</feature>
<dbReference type="EC" id="2.3.2.27" evidence="2"/>
<dbReference type="InterPro" id="IPR001841">
    <property type="entry name" value="Znf_RING"/>
</dbReference>
<keyword evidence="8" id="KW-0804">Transcription</keyword>
<dbReference type="PROSITE" id="PS50089">
    <property type="entry name" value="ZF_RING_2"/>
    <property type="match status" value="1"/>
</dbReference>
<comment type="catalytic activity">
    <reaction evidence="1">
        <text>S-ubiquitinyl-[E2 ubiquitin-conjugating enzyme]-L-cysteine + [acceptor protein]-L-lysine = [E2 ubiquitin-conjugating enzyme]-L-cysteine + N(6)-ubiquitinyl-[acceptor protein]-L-lysine.</text>
        <dbReference type="EC" id="2.3.2.27"/>
    </reaction>
</comment>
<evidence type="ECO:0000256" key="5">
    <source>
        <dbReference type="ARBA" id="ARBA00022771"/>
    </source>
</evidence>
<feature type="compositionally biased region" description="Low complexity" evidence="10">
    <location>
        <begin position="498"/>
        <end position="507"/>
    </location>
</feature>
<dbReference type="InterPro" id="IPR018957">
    <property type="entry name" value="Znf_C3HC4_RING-type"/>
</dbReference>
<accession>A0ABD0YP87</accession>
<protein>
    <recommendedName>
        <fullName evidence="2">RING-type E3 ubiquitin transferase</fullName>
        <ecNumber evidence="2">2.3.2.27</ecNumber>
    </recommendedName>
</protein>
<dbReference type="Proteomes" id="UP001558652">
    <property type="component" value="Unassembled WGS sequence"/>
</dbReference>
<evidence type="ECO:0000256" key="4">
    <source>
        <dbReference type="ARBA" id="ARBA00022723"/>
    </source>
</evidence>
<dbReference type="SUPFAM" id="SSF57850">
    <property type="entry name" value="RING/U-box"/>
    <property type="match status" value="1"/>
</dbReference>
<evidence type="ECO:0000256" key="9">
    <source>
        <dbReference type="PROSITE-ProRule" id="PRU00175"/>
    </source>
</evidence>
<dbReference type="PROSITE" id="PS00518">
    <property type="entry name" value="ZF_RING_1"/>
    <property type="match status" value="1"/>
</dbReference>
<evidence type="ECO:0000256" key="2">
    <source>
        <dbReference type="ARBA" id="ARBA00012483"/>
    </source>
</evidence>